<evidence type="ECO:0000259" key="2">
    <source>
        <dbReference type="Pfam" id="PF01522"/>
    </source>
</evidence>
<protein>
    <recommendedName>
        <fullName evidence="2">NodB homology domain-containing protein</fullName>
    </recommendedName>
</protein>
<dbReference type="InterPro" id="IPR011330">
    <property type="entry name" value="Glyco_hydro/deAcase_b/a-brl"/>
</dbReference>
<dbReference type="InterPro" id="IPR002509">
    <property type="entry name" value="NODB_dom"/>
</dbReference>
<dbReference type="Gene3D" id="3.20.20.370">
    <property type="entry name" value="Glycoside hydrolase/deacetylase"/>
    <property type="match status" value="1"/>
</dbReference>
<dbReference type="PANTHER" id="PTHR34216:SF7">
    <property type="entry name" value="POLY-BETA-1,6-N-ACETYL-D-GLUCOSAMINE N-DEACETYLASE"/>
    <property type="match status" value="1"/>
</dbReference>
<comment type="caution">
    <text evidence="3">The sequence shown here is derived from an EMBL/GenBank/DDBJ whole genome shotgun (WGS) entry which is preliminary data.</text>
</comment>
<dbReference type="InterPro" id="IPR051398">
    <property type="entry name" value="Polysacch_Deacetylase"/>
</dbReference>
<evidence type="ECO:0000313" key="3">
    <source>
        <dbReference type="EMBL" id="KPJ64119.1"/>
    </source>
</evidence>
<name>A0A0S7XNX6_UNCSA</name>
<keyword evidence="1" id="KW-0732">Signal</keyword>
<dbReference type="GO" id="GO:0005975">
    <property type="term" value="P:carbohydrate metabolic process"/>
    <property type="evidence" value="ECO:0007669"/>
    <property type="project" value="InterPro"/>
</dbReference>
<dbReference type="AlphaFoldDB" id="A0A0S7XNX6"/>
<dbReference type="PANTHER" id="PTHR34216">
    <property type="match status" value="1"/>
</dbReference>
<feature type="domain" description="NodB homology" evidence="2">
    <location>
        <begin position="74"/>
        <end position="260"/>
    </location>
</feature>
<dbReference type="GO" id="GO:0016810">
    <property type="term" value="F:hydrolase activity, acting on carbon-nitrogen (but not peptide) bonds"/>
    <property type="evidence" value="ECO:0007669"/>
    <property type="project" value="InterPro"/>
</dbReference>
<evidence type="ECO:0000256" key="1">
    <source>
        <dbReference type="ARBA" id="ARBA00022729"/>
    </source>
</evidence>
<organism evidence="3 4">
    <name type="scientific">candidate division WOR-1 bacterium DG_54_3</name>
    <dbReference type="NCBI Taxonomy" id="1703775"/>
    <lineage>
        <taxon>Bacteria</taxon>
        <taxon>Bacillati</taxon>
        <taxon>Saganbacteria</taxon>
    </lineage>
</organism>
<dbReference type="Proteomes" id="UP000051861">
    <property type="component" value="Unassembled WGS sequence"/>
</dbReference>
<accession>A0A0S7XNX6</accession>
<dbReference type="SUPFAM" id="SSF88713">
    <property type="entry name" value="Glycoside hydrolase/deacetylase"/>
    <property type="match status" value="1"/>
</dbReference>
<reference evidence="3 4" key="1">
    <citation type="journal article" date="2015" name="Microbiome">
        <title>Genomic resolution of linkages in carbon, nitrogen, and sulfur cycling among widespread estuary sediment bacteria.</title>
        <authorList>
            <person name="Baker B.J."/>
            <person name="Lazar C.S."/>
            <person name="Teske A.P."/>
            <person name="Dick G.J."/>
        </authorList>
    </citation>
    <scope>NUCLEOTIDE SEQUENCE [LARGE SCALE GENOMIC DNA]</scope>
    <source>
        <strain evidence="3">DG_54_3</strain>
    </source>
</reference>
<proteinExistence type="predicted"/>
<dbReference type="PATRIC" id="fig|1703775.3.peg.1853"/>
<gene>
    <name evidence="3" type="ORF">AMJ44_13340</name>
</gene>
<sequence length="317" mass="36193">MLRRLIAKYLSWLLSSLRLDPIIDSVNRSVGGCIIAYHHVSATTLEEQLELLSRRYAIVSLSEFVSRHAQDKSTAGLMVITFDDGFAKEVEDGAALAIRRGWPMTFYLPTQFVKLSQPYWFEEIGPLLKVAPEGQHRVDGLSFYLNDSKSRARARDQIVRHLFYQSTLEIQTFMKRLQETLFGSIGRPPNVQIPGPISRERVRELCRNEEVSFEAHSVCHPFFSTLSPEEIREEMQASRREVEEMTERPVRHFCYPYGDSKAIGPKAPEIARSLFQSATTIAPGRCRPSIDRAMLPRIALFEHYTAAMAALKVETTR</sequence>
<dbReference type="EMBL" id="LIZX01000198">
    <property type="protein sequence ID" value="KPJ64119.1"/>
    <property type="molecule type" value="Genomic_DNA"/>
</dbReference>
<dbReference type="Pfam" id="PF01522">
    <property type="entry name" value="Polysacc_deac_1"/>
    <property type="match status" value="1"/>
</dbReference>
<evidence type="ECO:0000313" key="4">
    <source>
        <dbReference type="Proteomes" id="UP000051861"/>
    </source>
</evidence>